<keyword evidence="4" id="KW-1185">Reference proteome</keyword>
<protein>
    <submittedName>
        <fullName evidence="3">Uncharacterized protein</fullName>
    </submittedName>
</protein>
<proteinExistence type="predicted"/>
<evidence type="ECO:0000313" key="4">
    <source>
        <dbReference type="Proteomes" id="UP000617531"/>
    </source>
</evidence>
<gene>
    <name evidence="3" type="ORF">GCM10011600_27600</name>
</gene>
<evidence type="ECO:0000313" key="3">
    <source>
        <dbReference type="EMBL" id="GHF25002.1"/>
    </source>
</evidence>
<feature type="region of interest" description="Disordered" evidence="1">
    <location>
        <begin position="33"/>
        <end position="64"/>
    </location>
</feature>
<dbReference type="AlphaFoldDB" id="A0A8J3M3C8"/>
<name>A0A8J3M3C8_9MICO</name>
<evidence type="ECO:0000256" key="1">
    <source>
        <dbReference type="SAM" id="MobiDB-lite"/>
    </source>
</evidence>
<reference evidence="3" key="2">
    <citation type="submission" date="2020-09" db="EMBL/GenBank/DDBJ databases">
        <authorList>
            <person name="Sun Q."/>
            <person name="Zhou Y."/>
        </authorList>
    </citation>
    <scope>NUCLEOTIDE SEQUENCE</scope>
    <source>
        <strain evidence="3">CGMCC 1.16548</strain>
    </source>
</reference>
<comment type="caution">
    <text evidence="3">The sequence shown here is derived from an EMBL/GenBank/DDBJ whole genome shotgun (WGS) entry which is preliminary data.</text>
</comment>
<sequence>MRRTKIAPLARLLVSTAVVFALGGLAGCAVGAPTPSPSTTASPSPSATVPEVEPTDTPTTVGSLPGSALLRVSVTAQAEGEEVRLQLTFNRAQTKVSAPEPFGAVQEACPNAISSQLELYPGMEPTGVVTSELTMVGDWPDGMTVAIAAGGIVASFGEGRSVAETQDDPGAFGCTVPIVTGPGAAEFTSVLLGDPAITDRIDLENQIAQGIFGFESDSGSAVEVRWVDCVIQLSSAAQRLSTEFGWTLPAQWGDGCLIGADGTV</sequence>
<feature type="signal peptide" evidence="2">
    <location>
        <begin position="1"/>
        <end position="31"/>
    </location>
</feature>
<dbReference type="PROSITE" id="PS51257">
    <property type="entry name" value="PROKAR_LIPOPROTEIN"/>
    <property type="match status" value="1"/>
</dbReference>
<feature type="chain" id="PRO_5035247829" evidence="2">
    <location>
        <begin position="32"/>
        <end position="264"/>
    </location>
</feature>
<dbReference type="RefSeq" id="WP_191284123.1">
    <property type="nucleotide sequence ID" value="NZ_BNAI01000009.1"/>
</dbReference>
<reference evidence="3" key="1">
    <citation type="journal article" date="2014" name="Int. J. Syst. Evol. Microbiol.">
        <title>Complete genome sequence of Corynebacterium casei LMG S-19264T (=DSM 44701T), isolated from a smear-ripened cheese.</title>
        <authorList>
            <consortium name="US DOE Joint Genome Institute (JGI-PGF)"/>
            <person name="Walter F."/>
            <person name="Albersmeier A."/>
            <person name="Kalinowski J."/>
            <person name="Ruckert C."/>
        </authorList>
    </citation>
    <scope>NUCLEOTIDE SEQUENCE</scope>
    <source>
        <strain evidence="3">CGMCC 1.16548</strain>
    </source>
</reference>
<dbReference type="EMBL" id="BNAI01000009">
    <property type="protein sequence ID" value="GHF25002.1"/>
    <property type="molecule type" value="Genomic_DNA"/>
</dbReference>
<accession>A0A8J3M3C8</accession>
<feature type="compositionally biased region" description="Low complexity" evidence="1">
    <location>
        <begin position="33"/>
        <end position="61"/>
    </location>
</feature>
<organism evidence="3 4">
    <name type="scientific">Pseudolysinimonas yzui</name>
    <dbReference type="NCBI Taxonomy" id="2708254"/>
    <lineage>
        <taxon>Bacteria</taxon>
        <taxon>Bacillati</taxon>
        <taxon>Actinomycetota</taxon>
        <taxon>Actinomycetes</taxon>
        <taxon>Micrococcales</taxon>
        <taxon>Microbacteriaceae</taxon>
        <taxon>Pseudolysinimonas</taxon>
    </lineage>
</organism>
<dbReference type="Proteomes" id="UP000617531">
    <property type="component" value="Unassembled WGS sequence"/>
</dbReference>
<evidence type="ECO:0000256" key="2">
    <source>
        <dbReference type="SAM" id="SignalP"/>
    </source>
</evidence>
<keyword evidence="2" id="KW-0732">Signal</keyword>